<protein>
    <recommendedName>
        <fullName evidence="2">Leucine-rich repeat-containing N-terminal plant-type domain-containing protein</fullName>
    </recommendedName>
</protein>
<reference evidence="3" key="1">
    <citation type="submission" date="2020-05" db="EMBL/GenBank/DDBJ databases">
        <title>Identification of trans-AT polyketide cluster in two marine bacteria, producers of a novel glutaramide-containing polyketide sesbanimide D and analogs.</title>
        <authorList>
            <person name="Kacar D."/>
            <person name="Rodriguez P."/>
            <person name="Canedo L."/>
            <person name="Gonzalez E."/>
            <person name="Galan B."/>
            <person name="De La Calle F."/>
            <person name="Garcia J.L."/>
        </authorList>
    </citation>
    <scope>NUCLEOTIDE SEQUENCE</scope>
    <source>
        <strain evidence="3">PHM038</strain>
    </source>
</reference>
<dbReference type="Pfam" id="PF08263">
    <property type="entry name" value="LRRNT_2"/>
    <property type="match status" value="1"/>
</dbReference>
<dbReference type="AlphaFoldDB" id="A0A926S512"/>
<evidence type="ECO:0000313" key="4">
    <source>
        <dbReference type="Proteomes" id="UP000598467"/>
    </source>
</evidence>
<feature type="region of interest" description="Disordered" evidence="1">
    <location>
        <begin position="1"/>
        <end position="25"/>
    </location>
</feature>
<feature type="compositionally biased region" description="Low complexity" evidence="1">
    <location>
        <begin position="8"/>
        <end position="25"/>
    </location>
</feature>
<comment type="caution">
    <text evidence="3">The sequence shown here is derived from an EMBL/GenBank/DDBJ whole genome shotgun (WGS) entry which is preliminary data.</text>
</comment>
<dbReference type="Proteomes" id="UP000598467">
    <property type="component" value="Unassembled WGS sequence"/>
</dbReference>
<evidence type="ECO:0000256" key="1">
    <source>
        <dbReference type="SAM" id="MobiDB-lite"/>
    </source>
</evidence>
<feature type="domain" description="Leucine-rich repeat-containing N-terminal plant-type" evidence="2">
    <location>
        <begin position="4"/>
        <end position="22"/>
    </location>
</feature>
<dbReference type="EMBL" id="JABFCZ010000006">
    <property type="protein sequence ID" value="MBD1545976.1"/>
    <property type="molecule type" value="Genomic_DNA"/>
</dbReference>
<dbReference type="InterPro" id="IPR013210">
    <property type="entry name" value="LRR_N_plant-typ"/>
</dbReference>
<evidence type="ECO:0000313" key="3">
    <source>
        <dbReference type="EMBL" id="MBD1545976.1"/>
    </source>
</evidence>
<sequence length="25" mass="2748">MRSEPSRLRSWPSASSSPCSFSFAS</sequence>
<proteinExistence type="predicted"/>
<gene>
    <name evidence="3" type="ORF">HK439_06860</name>
</gene>
<name>A0A926S512_9HYPH</name>
<organism evidence="3 4">
    <name type="scientific">Roseibium aggregatum</name>
    <dbReference type="NCBI Taxonomy" id="187304"/>
    <lineage>
        <taxon>Bacteria</taxon>
        <taxon>Pseudomonadati</taxon>
        <taxon>Pseudomonadota</taxon>
        <taxon>Alphaproteobacteria</taxon>
        <taxon>Hyphomicrobiales</taxon>
        <taxon>Stappiaceae</taxon>
        <taxon>Roseibium</taxon>
    </lineage>
</organism>
<evidence type="ECO:0000259" key="2">
    <source>
        <dbReference type="Pfam" id="PF08263"/>
    </source>
</evidence>
<accession>A0A926S512</accession>